<keyword evidence="1" id="KW-0812">Transmembrane</keyword>
<organism evidence="2 3">
    <name type="scientific">Artemisia annua</name>
    <name type="common">Sweet wormwood</name>
    <dbReference type="NCBI Taxonomy" id="35608"/>
    <lineage>
        <taxon>Eukaryota</taxon>
        <taxon>Viridiplantae</taxon>
        <taxon>Streptophyta</taxon>
        <taxon>Embryophyta</taxon>
        <taxon>Tracheophyta</taxon>
        <taxon>Spermatophyta</taxon>
        <taxon>Magnoliopsida</taxon>
        <taxon>eudicotyledons</taxon>
        <taxon>Gunneridae</taxon>
        <taxon>Pentapetalae</taxon>
        <taxon>asterids</taxon>
        <taxon>campanulids</taxon>
        <taxon>Asterales</taxon>
        <taxon>Asteraceae</taxon>
        <taxon>Asteroideae</taxon>
        <taxon>Anthemideae</taxon>
        <taxon>Artemisiinae</taxon>
        <taxon>Artemisia</taxon>
    </lineage>
</organism>
<evidence type="ECO:0008006" key="4">
    <source>
        <dbReference type="Google" id="ProtNLM"/>
    </source>
</evidence>
<dbReference type="EMBL" id="PKPP01008566">
    <property type="protein sequence ID" value="PWA50352.1"/>
    <property type="molecule type" value="Genomic_DNA"/>
</dbReference>
<accession>A0A2U1LMY3</accession>
<evidence type="ECO:0000256" key="1">
    <source>
        <dbReference type="SAM" id="Phobius"/>
    </source>
</evidence>
<proteinExistence type="predicted"/>
<dbReference type="AlphaFoldDB" id="A0A2U1LMY3"/>
<dbReference type="OrthoDB" id="1063472at2759"/>
<feature type="transmembrane region" description="Helical" evidence="1">
    <location>
        <begin position="88"/>
        <end position="107"/>
    </location>
</feature>
<evidence type="ECO:0000313" key="2">
    <source>
        <dbReference type="EMBL" id="PWA50352.1"/>
    </source>
</evidence>
<evidence type="ECO:0000313" key="3">
    <source>
        <dbReference type="Proteomes" id="UP000245207"/>
    </source>
</evidence>
<name>A0A2U1LMY3_ARTAN</name>
<reference evidence="2 3" key="1">
    <citation type="journal article" date="2018" name="Mol. Plant">
        <title>The genome of Artemisia annua provides insight into the evolution of Asteraceae family and artemisinin biosynthesis.</title>
        <authorList>
            <person name="Shen Q."/>
            <person name="Zhang L."/>
            <person name="Liao Z."/>
            <person name="Wang S."/>
            <person name="Yan T."/>
            <person name="Shi P."/>
            <person name="Liu M."/>
            <person name="Fu X."/>
            <person name="Pan Q."/>
            <person name="Wang Y."/>
            <person name="Lv Z."/>
            <person name="Lu X."/>
            <person name="Zhang F."/>
            <person name="Jiang W."/>
            <person name="Ma Y."/>
            <person name="Chen M."/>
            <person name="Hao X."/>
            <person name="Li L."/>
            <person name="Tang Y."/>
            <person name="Lv G."/>
            <person name="Zhou Y."/>
            <person name="Sun X."/>
            <person name="Brodelius P.E."/>
            <person name="Rose J.K.C."/>
            <person name="Tang K."/>
        </authorList>
    </citation>
    <scope>NUCLEOTIDE SEQUENCE [LARGE SCALE GENOMIC DNA]</scope>
    <source>
        <strain evidence="3">cv. Huhao1</strain>
        <tissue evidence="2">Leaf</tissue>
    </source>
</reference>
<comment type="caution">
    <text evidence="2">The sequence shown here is derived from an EMBL/GenBank/DDBJ whole genome shotgun (WGS) entry which is preliminary data.</text>
</comment>
<sequence length="130" mass="14388">MTPPSSPPISSSIVTCGGTTTEEMNSFKLEPLVKHLRESMLHVSNSSDLEPQYKKLLDALVKMVIEEFHSLHEEKNMVVELFSRKAKMVLLSSVMGILAVSTGFLLLRMFKALIMALHPLKTLIGDSSVC</sequence>
<keyword evidence="1" id="KW-0472">Membrane</keyword>
<keyword evidence="3" id="KW-1185">Reference proteome</keyword>
<keyword evidence="1" id="KW-1133">Transmembrane helix</keyword>
<protein>
    <recommendedName>
        <fullName evidence="4">Transmembrane protein</fullName>
    </recommendedName>
</protein>
<dbReference type="Proteomes" id="UP000245207">
    <property type="component" value="Unassembled WGS sequence"/>
</dbReference>
<gene>
    <name evidence="2" type="ORF">CTI12_AA473830</name>
</gene>